<evidence type="ECO:0000313" key="10">
    <source>
        <dbReference type="EMBL" id="AUX48753.1"/>
    </source>
</evidence>
<evidence type="ECO:0000256" key="1">
    <source>
        <dbReference type="ARBA" id="ARBA00000085"/>
    </source>
</evidence>
<dbReference type="Pfam" id="PF01590">
    <property type="entry name" value="GAF"/>
    <property type="match status" value="1"/>
</dbReference>
<dbReference type="OrthoDB" id="5503553at2"/>
<dbReference type="EC" id="2.7.13.3" evidence="2"/>
<dbReference type="InterPro" id="IPR003594">
    <property type="entry name" value="HATPase_dom"/>
</dbReference>
<dbReference type="Gene3D" id="3.30.565.10">
    <property type="entry name" value="Histidine kinase-like ATPase, C-terminal domain"/>
    <property type="match status" value="1"/>
</dbReference>
<keyword evidence="4" id="KW-0808">Transferase</keyword>
<feature type="compositionally biased region" description="Low complexity" evidence="7">
    <location>
        <begin position="898"/>
        <end position="908"/>
    </location>
</feature>
<dbReference type="InterPro" id="IPR005467">
    <property type="entry name" value="His_kinase_dom"/>
</dbReference>
<dbReference type="SUPFAM" id="SSF47384">
    <property type="entry name" value="Homodimeric domain of signal transducing histidine kinase"/>
    <property type="match status" value="1"/>
</dbReference>
<dbReference type="GO" id="GO:0000155">
    <property type="term" value="F:phosphorelay sensor kinase activity"/>
    <property type="evidence" value="ECO:0007669"/>
    <property type="project" value="InterPro"/>
</dbReference>
<feature type="domain" description="Response regulatory" evidence="9">
    <location>
        <begin position="775"/>
        <end position="892"/>
    </location>
</feature>
<dbReference type="Pfam" id="PF02518">
    <property type="entry name" value="HATPase_c"/>
    <property type="match status" value="1"/>
</dbReference>
<organism evidence="10 11">
    <name type="scientific">Sorangium cellulosum</name>
    <name type="common">Polyangium cellulosum</name>
    <dbReference type="NCBI Taxonomy" id="56"/>
    <lineage>
        <taxon>Bacteria</taxon>
        <taxon>Pseudomonadati</taxon>
        <taxon>Myxococcota</taxon>
        <taxon>Polyangia</taxon>
        <taxon>Polyangiales</taxon>
        <taxon>Polyangiaceae</taxon>
        <taxon>Sorangium</taxon>
    </lineage>
</organism>
<dbReference type="CDD" id="cd17580">
    <property type="entry name" value="REC_2_DhkD-like"/>
    <property type="match status" value="1"/>
</dbReference>
<evidence type="ECO:0000256" key="4">
    <source>
        <dbReference type="ARBA" id="ARBA00022679"/>
    </source>
</evidence>
<dbReference type="CDD" id="cd00082">
    <property type="entry name" value="HisKA"/>
    <property type="match status" value="1"/>
</dbReference>
<dbReference type="Pfam" id="PF13185">
    <property type="entry name" value="GAF_2"/>
    <property type="match status" value="2"/>
</dbReference>
<evidence type="ECO:0000256" key="7">
    <source>
        <dbReference type="SAM" id="MobiDB-lite"/>
    </source>
</evidence>
<accession>A0A2L0FB50</accession>
<dbReference type="SMART" id="SM00388">
    <property type="entry name" value="HisKA"/>
    <property type="match status" value="1"/>
</dbReference>
<sequence length="924" mass="97846">MDSNLEAPPPPDRPAAPRPGDDLLERVPQSSLVRVAALAARSLLTPIALITRRDGSVAGSVGLPEGWPEARGPLPQAALEQVARGELLAVEDAERDPGLRDGPVSGELGAAAWLGVPLCGGDGACVGALSVLDRRARRWEERDAGILRDLAALLSQEVELREAAAASARAAGAAERLEVVTAALAAAATLEDAATVAIEQIGTALGSPAGALAVLDAEAQCLRVVAGRGLSAASLAPYRAIPLSAHLPVTDAVRAAAPVLVESPEEMLARYPAVTSTLNGAFRSWATIPLLVEGVAIGALWLSFEQPRRFGAEDRLLMMTVAGQTAQAIARAQLFEAERQARARAARLEAVAAALSTATTLEQAAQVAVEQITTALGAQGGVLGVLHPDPGAVRVLAWCGVRTARFDSFQVISLDEPLPATDAVRHARPILLSSPGALAACYPHLEDLVEPQLRAWAAIPFLLEERAVGVAWFHFPEPREFTREDEALMMTIGHQAAQAIARSLLFEAERAARAQAESAERRKDEFLAMLGHELRNPLAPILTALELMQRCQDGDGERAGLVGERARVVIERQVRHLERLVDDLLDVSRITRGKIALKPERLHVAELAAKAIELASPLLEQRRHRLEVLMPPEELVVEGDHVRLVQVLTNLLTNAAKYTDPGGHIAVTAEVLGGEVVIRVRDTGAGIPPSLLPHVFDMFVQGPQRLDREKGGLGLGLTIVKRLIEMHGGSVAAHSDGPGKGSEFVVRLPRAAADERGVQPEAGQPGARPPAARRRVLVVDDNDDGAELLAGALTSAGYAVCVALDGPSALDEARRFRPEIVVLDIGLPVMDGYEVAQRLRAEILTDARVVLIALTGYGQEQDRRRALSSGFDEHLVKPASLQQVLGAIAQATARRDPAASGAGHAPGALERNAPGGSSPEPWQC</sequence>
<evidence type="ECO:0000256" key="6">
    <source>
        <dbReference type="PROSITE-ProRule" id="PRU00169"/>
    </source>
</evidence>
<evidence type="ECO:0000256" key="2">
    <source>
        <dbReference type="ARBA" id="ARBA00012438"/>
    </source>
</evidence>
<evidence type="ECO:0000259" key="8">
    <source>
        <dbReference type="PROSITE" id="PS50109"/>
    </source>
</evidence>
<dbReference type="CDD" id="cd00075">
    <property type="entry name" value="HATPase"/>
    <property type="match status" value="1"/>
</dbReference>
<keyword evidence="3 6" id="KW-0597">Phosphoprotein</keyword>
<dbReference type="Gene3D" id="3.40.50.2300">
    <property type="match status" value="1"/>
</dbReference>
<comment type="catalytic activity">
    <reaction evidence="1">
        <text>ATP + protein L-histidine = ADP + protein N-phospho-L-histidine.</text>
        <dbReference type="EC" id="2.7.13.3"/>
    </reaction>
</comment>
<dbReference type="SUPFAM" id="SSF52172">
    <property type="entry name" value="CheY-like"/>
    <property type="match status" value="1"/>
</dbReference>
<evidence type="ECO:0000256" key="3">
    <source>
        <dbReference type="ARBA" id="ARBA00022553"/>
    </source>
</evidence>
<evidence type="ECO:0000313" key="11">
    <source>
        <dbReference type="Proteomes" id="UP000238348"/>
    </source>
</evidence>
<dbReference type="SMART" id="SM00387">
    <property type="entry name" value="HATPase_c"/>
    <property type="match status" value="1"/>
</dbReference>
<dbReference type="PANTHER" id="PTHR43547">
    <property type="entry name" value="TWO-COMPONENT HISTIDINE KINASE"/>
    <property type="match status" value="1"/>
</dbReference>
<dbReference type="SMART" id="SM00448">
    <property type="entry name" value="REC"/>
    <property type="match status" value="1"/>
</dbReference>
<dbReference type="InterPro" id="IPR001789">
    <property type="entry name" value="Sig_transdc_resp-reg_receiver"/>
</dbReference>
<dbReference type="EMBL" id="CP012673">
    <property type="protein sequence ID" value="AUX48753.1"/>
    <property type="molecule type" value="Genomic_DNA"/>
</dbReference>
<dbReference type="InterPro" id="IPR003661">
    <property type="entry name" value="HisK_dim/P_dom"/>
</dbReference>
<dbReference type="PROSITE" id="PS50109">
    <property type="entry name" value="HIS_KIN"/>
    <property type="match status" value="1"/>
</dbReference>
<feature type="region of interest" description="Disordered" evidence="7">
    <location>
        <begin position="1"/>
        <end position="23"/>
    </location>
</feature>
<dbReference type="SUPFAM" id="SSF55781">
    <property type="entry name" value="GAF domain-like"/>
    <property type="match status" value="3"/>
</dbReference>
<name>A0A2L0FB50_SORCE</name>
<dbReference type="Proteomes" id="UP000238348">
    <property type="component" value="Chromosome"/>
</dbReference>
<dbReference type="InterPro" id="IPR036890">
    <property type="entry name" value="HATPase_C_sf"/>
</dbReference>
<dbReference type="AlphaFoldDB" id="A0A2L0FB50"/>
<feature type="domain" description="Histidine kinase" evidence="8">
    <location>
        <begin position="529"/>
        <end position="752"/>
    </location>
</feature>
<evidence type="ECO:0000256" key="5">
    <source>
        <dbReference type="ARBA" id="ARBA00022777"/>
    </source>
</evidence>
<evidence type="ECO:0000259" key="9">
    <source>
        <dbReference type="PROSITE" id="PS50110"/>
    </source>
</evidence>
<gene>
    <name evidence="10" type="ORF">SOCE26_102940</name>
</gene>
<dbReference type="Pfam" id="PF00072">
    <property type="entry name" value="Response_reg"/>
    <property type="match status" value="1"/>
</dbReference>
<dbReference type="PRINTS" id="PR00344">
    <property type="entry name" value="BCTRLSENSOR"/>
</dbReference>
<dbReference type="InterPro" id="IPR029016">
    <property type="entry name" value="GAF-like_dom_sf"/>
</dbReference>
<dbReference type="InterPro" id="IPR004358">
    <property type="entry name" value="Sig_transdc_His_kin-like_C"/>
</dbReference>
<dbReference type="SMART" id="SM00065">
    <property type="entry name" value="GAF"/>
    <property type="match status" value="3"/>
</dbReference>
<dbReference type="Gene3D" id="3.30.450.40">
    <property type="match status" value="3"/>
</dbReference>
<dbReference type="RefSeq" id="WP_159398045.1">
    <property type="nucleotide sequence ID" value="NZ_CP012673.1"/>
</dbReference>
<reference evidence="10 11" key="1">
    <citation type="submission" date="2015-09" db="EMBL/GenBank/DDBJ databases">
        <title>Sorangium comparison.</title>
        <authorList>
            <person name="Zaburannyi N."/>
            <person name="Bunk B."/>
            <person name="Overmann J."/>
            <person name="Mueller R."/>
        </authorList>
    </citation>
    <scope>NUCLEOTIDE SEQUENCE [LARGE SCALE GENOMIC DNA]</scope>
    <source>
        <strain evidence="10 11">So ce26</strain>
    </source>
</reference>
<proteinExistence type="predicted"/>
<feature type="compositionally biased region" description="Pro residues" evidence="7">
    <location>
        <begin position="7"/>
        <end position="17"/>
    </location>
</feature>
<dbReference type="InterPro" id="IPR036097">
    <property type="entry name" value="HisK_dim/P_sf"/>
</dbReference>
<dbReference type="SUPFAM" id="SSF55874">
    <property type="entry name" value="ATPase domain of HSP90 chaperone/DNA topoisomerase II/histidine kinase"/>
    <property type="match status" value="1"/>
</dbReference>
<dbReference type="Pfam" id="PF00512">
    <property type="entry name" value="HisKA"/>
    <property type="match status" value="1"/>
</dbReference>
<dbReference type="InterPro" id="IPR003018">
    <property type="entry name" value="GAF"/>
</dbReference>
<dbReference type="Gene3D" id="1.10.287.130">
    <property type="match status" value="1"/>
</dbReference>
<feature type="region of interest" description="Disordered" evidence="7">
    <location>
        <begin position="895"/>
        <end position="924"/>
    </location>
</feature>
<dbReference type="InterPro" id="IPR011006">
    <property type="entry name" value="CheY-like_superfamily"/>
</dbReference>
<dbReference type="PANTHER" id="PTHR43547:SF2">
    <property type="entry name" value="HYBRID SIGNAL TRANSDUCTION HISTIDINE KINASE C"/>
    <property type="match status" value="1"/>
</dbReference>
<dbReference type="FunFam" id="3.30.565.10:FF:000006">
    <property type="entry name" value="Sensor histidine kinase WalK"/>
    <property type="match status" value="1"/>
</dbReference>
<dbReference type="PROSITE" id="PS50110">
    <property type="entry name" value="RESPONSE_REGULATORY"/>
    <property type="match status" value="1"/>
</dbReference>
<keyword evidence="5" id="KW-0418">Kinase</keyword>
<feature type="modified residue" description="4-aspartylphosphate" evidence="6">
    <location>
        <position position="824"/>
    </location>
</feature>
<protein>
    <recommendedName>
        <fullName evidence="2">histidine kinase</fullName>
        <ecNumber evidence="2">2.7.13.3</ecNumber>
    </recommendedName>
</protein>